<protein>
    <submittedName>
        <fullName evidence="8">Major facilitator superfamily</fullName>
    </submittedName>
</protein>
<dbReference type="SUPFAM" id="SSF103473">
    <property type="entry name" value="MFS general substrate transporter"/>
    <property type="match status" value="1"/>
</dbReference>
<feature type="transmembrane region" description="Helical" evidence="6">
    <location>
        <begin position="412"/>
        <end position="431"/>
    </location>
</feature>
<feature type="domain" description="Major facilitator superfamily (MFS) profile" evidence="7">
    <location>
        <begin position="21"/>
        <end position="460"/>
    </location>
</feature>
<feature type="transmembrane region" description="Helical" evidence="6">
    <location>
        <begin position="437"/>
        <end position="455"/>
    </location>
</feature>
<gene>
    <name evidence="8" type="ORF">PAMC26577_07415</name>
</gene>
<proteinExistence type="predicted"/>
<feature type="transmembrane region" description="Helical" evidence="6">
    <location>
        <begin position="277"/>
        <end position="300"/>
    </location>
</feature>
<dbReference type="AlphaFoldDB" id="A0A242N284"/>
<dbReference type="PANTHER" id="PTHR42718:SF9">
    <property type="entry name" value="MAJOR FACILITATOR SUPERFAMILY MULTIDRUG TRANSPORTER MFSC"/>
    <property type="match status" value="1"/>
</dbReference>
<keyword evidence="5 6" id="KW-0472">Membrane</keyword>
<name>A0A242N284_CABSO</name>
<feature type="transmembrane region" description="Helical" evidence="6">
    <location>
        <begin position="86"/>
        <end position="110"/>
    </location>
</feature>
<accession>A0A242N284</accession>
<dbReference type="Proteomes" id="UP000195221">
    <property type="component" value="Unassembled WGS sequence"/>
</dbReference>
<dbReference type="Gene3D" id="1.20.1250.20">
    <property type="entry name" value="MFS general substrate transporter like domains"/>
    <property type="match status" value="1"/>
</dbReference>
<feature type="transmembrane region" description="Helical" evidence="6">
    <location>
        <begin position="146"/>
        <end position="168"/>
    </location>
</feature>
<evidence type="ECO:0000256" key="1">
    <source>
        <dbReference type="ARBA" id="ARBA00004141"/>
    </source>
</evidence>
<evidence type="ECO:0000313" key="9">
    <source>
        <dbReference type="Proteomes" id="UP000195221"/>
    </source>
</evidence>
<feature type="transmembrane region" description="Helical" evidence="6">
    <location>
        <begin position="213"/>
        <end position="233"/>
    </location>
</feature>
<comment type="caution">
    <text evidence="8">The sequence shown here is derived from an EMBL/GenBank/DDBJ whole genome shotgun (WGS) entry which is preliminary data.</text>
</comment>
<evidence type="ECO:0000256" key="4">
    <source>
        <dbReference type="ARBA" id="ARBA00022989"/>
    </source>
</evidence>
<evidence type="ECO:0000256" key="3">
    <source>
        <dbReference type="ARBA" id="ARBA00022692"/>
    </source>
</evidence>
<dbReference type="Pfam" id="PF07690">
    <property type="entry name" value="MFS_1"/>
    <property type="match status" value="1"/>
</dbReference>
<keyword evidence="3 6" id="KW-0812">Transmembrane</keyword>
<dbReference type="GO" id="GO:0022857">
    <property type="term" value="F:transmembrane transporter activity"/>
    <property type="evidence" value="ECO:0007669"/>
    <property type="project" value="InterPro"/>
</dbReference>
<keyword evidence="2" id="KW-0813">Transport</keyword>
<dbReference type="InterPro" id="IPR036259">
    <property type="entry name" value="MFS_trans_sf"/>
</dbReference>
<keyword evidence="4 6" id="KW-1133">Transmembrane helix</keyword>
<evidence type="ECO:0000256" key="2">
    <source>
        <dbReference type="ARBA" id="ARBA00022448"/>
    </source>
</evidence>
<dbReference type="InterPro" id="IPR020846">
    <property type="entry name" value="MFS_dom"/>
</dbReference>
<dbReference type="PRINTS" id="PR01036">
    <property type="entry name" value="TCRTETB"/>
</dbReference>
<reference evidence="8 9" key="1">
    <citation type="submission" date="2017-03" db="EMBL/GenBank/DDBJ databases">
        <title>Genome analysis of strain PAMC 26577.</title>
        <authorList>
            <person name="Oh H.-M."/>
            <person name="Yang J.-A."/>
        </authorList>
    </citation>
    <scope>NUCLEOTIDE SEQUENCE [LARGE SCALE GENOMIC DNA]</scope>
    <source>
        <strain evidence="8 9">PAMC 26577</strain>
    </source>
</reference>
<feature type="transmembrane region" description="Helical" evidence="6">
    <location>
        <begin position="174"/>
        <end position="193"/>
    </location>
</feature>
<dbReference type="Gene3D" id="1.20.1720.10">
    <property type="entry name" value="Multidrug resistance protein D"/>
    <property type="match status" value="1"/>
</dbReference>
<dbReference type="GO" id="GO:0016020">
    <property type="term" value="C:membrane"/>
    <property type="evidence" value="ECO:0007669"/>
    <property type="project" value="UniProtKB-SubCell"/>
</dbReference>
<dbReference type="PANTHER" id="PTHR42718">
    <property type="entry name" value="MAJOR FACILITATOR SUPERFAMILY MULTIDRUG TRANSPORTER MFSC"/>
    <property type="match status" value="1"/>
</dbReference>
<feature type="transmembrane region" description="Helical" evidence="6">
    <location>
        <begin position="312"/>
        <end position="330"/>
    </location>
</feature>
<dbReference type="RefSeq" id="WP_062174867.1">
    <property type="nucleotide sequence ID" value="NZ_NBTZ01000028.1"/>
</dbReference>
<sequence length="467" mass="48944">MTSKRSIAYSIPSTSVEYWLPVLAASSAFFMIVLDTSIVNLALPKIGIEFKSDVTALEWLVDGYAMIFASFLLGAGALGDRLGVKGVFMTGIMLFTLASGLCGMAQTIGILQIARAIQGLAAALLLPNSLAALNQSFSDPVKRSKGIAIWASAGALGVAVGPILGGLLVETLGWRSIFLVNLPVGALALWMTYRHVARGERDPSRSLDIRGQLCAIAALSCVTYTLISVRQIKNSSTETWALSIGCVILSAAFILIESRQNNPMLPLRLMRLRTVGPVALVGMLHNLSIYGLIFVLSLFFQRLHGLPPLRTGVLFIPLTLALAIGTRVGARILRTNEVFLPIIWGHFMAGIGALLLAIIGQRATPGIMVFPLFAIGLGAGITTPAMSLSILDSVERHHGGLASGILNSARQVGGVVGVAVLGALLGSPATAKGARKAELLAGIVLLLASIVAAAASRGQPANDVKSQ</sequence>
<comment type="subcellular location">
    <subcellularLocation>
        <location evidence="1">Membrane</location>
        <topology evidence="1">Multi-pass membrane protein</topology>
    </subcellularLocation>
</comment>
<evidence type="ECO:0000256" key="5">
    <source>
        <dbReference type="ARBA" id="ARBA00023136"/>
    </source>
</evidence>
<feature type="transmembrane region" description="Helical" evidence="6">
    <location>
        <begin position="63"/>
        <end position="79"/>
    </location>
</feature>
<evidence type="ECO:0000259" key="7">
    <source>
        <dbReference type="PROSITE" id="PS50850"/>
    </source>
</evidence>
<feature type="transmembrane region" description="Helical" evidence="6">
    <location>
        <begin position="20"/>
        <end position="43"/>
    </location>
</feature>
<feature type="transmembrane region" description="Helical" evidence="6">
    <location>
        <begin position="342"/>
        <end position="361"/>
    </location>
</feature>
<evidence type="ECO:0000313" key="8">
    <source>
        <dbReference type="EMBL" id="OTP77781.1"/>
    </source>
</evidence>
<feature type="transmembrane region" description="Helical" evidence="6">
    <location>
        <begin position="367"/>
        <end position="391"/>
    </location>
</feature>
<dbReference type="InterPro" id="IPR011701">
    <property type="entry name" value="MFS"/>
</dbReference>
<feature type="transmembrane region" description="Helical" evidence="6">
    <location>
        <begin position="239"/>
        <end position="256"/>
    </location>
</feature>
<evidence type="ECO:0000256" key="6">
    <source>
        <dbReference type="SAM" id="Phobius"/>
    </source>
</evidence>
<dbReference type="PROSITE" id="PS50850">
    <property type="entry name" value="MFS"/>
    <property type="match status" value="1"/>
</dbReference>
<dbReference type="CDD" id="cd17321">
    <property type="entry name" value="MFS_MMR_MDR_like"/>
    <property type="match status" value="1"/>
</dbReference>
<dbReference type="EMBL" id="NBTZ01000028">
    <property type="protein sequence ID" value="OTP77781.1"/>
    <property type="molecule type" value="Genomic_DNA"/>
</dbReference>
<organism evidence="8 9">
    <name type="scientific">Caballeronia sordidicola</name>
    <name type="common">Burkholderia sordidicola</name>
    <dbReference type="NCBI Taxonomy" id="196367"/>
    <lineage>
        <taxon>Bacteria</taxon>
        <taxon>Pseudomonadati</taxon>
        <taxon>Pseudomonadota</taxon>
        <taxon>Betaproteobacteria</taxon>
        <taxon>Burkholderiales</taxon>
        <taxon>Burkholderiaceae</taxon>
        <taxon>Caballeronia</taxon>
    </lineage>
</organism>